<dbReference type="InterPro" id="IPR050204">
    <property type="entry name" value="AraC_XylS_family_regulators"/>
</dbReference>
<name>A0A7W6GEZ1_9HYPH</name>
<proteinExistence type="predicted"/>
<dbReference type="SMART" id="SM00342">
    <property type="entry name" value="HTH_ARAC"/>
    <property type="match status" value="1"/>
</dbReference>
<organism evidence="6 7">
    <name type="scientific">Hansschlegelia beijingensis</name>
    <dbReference type="NCBI Taxonomy" id="1133344"/>
    <lineage>
        <taxon>Bacteria</taxon>
        <taxon>Pseudomonadati</taxon>
        <taxon>Pseudomonadota</taxon>
        <taxon>Alphaproteobacteria</taxon>
        <taxon>Hyphomicrobiales</taxon>
        <taxon>Methylopilaceae</taxon>
        <taxon>Hansschlegelia</taxon>
    </lineage>
</organism>
<dbReference type="InterPro" id="IPR018060">
    <property type="entry name" value="HTH_AraC"/>
</dbReference>
<dbReference type="PANTHER" id="PTHR46796:SF6">
    <property type="entry name" value="ARAC SUBFAMILY"/>
    <property type="match status" value="1"/>
</dbReference>
<evidence type="ECO:0000313" key="7">
    <source>
        <dbReference type="Proteomes" id="UP000528964"/>
    </source>
</evidence>
<evidence type="ECO:0000256" key="1">
    <source>
        <dbReference type="ARBA" id="ARBA00023015"/>
    </source>
</evidence>
<evidence type="ECO:0000256" key="2">
    <source>
        <dbReference type="ARBA" id="ARBA00023125"/>
    </source>
</evidence>
<dbReference type="GO" id="GO:0043565">
    <property type="term" value="F:sequence-specific DNA binding"/>
    <property type="evidence" value="ECO:0007669"/>
    <property type="project" value="InterPro"/>
</dbReference>
<dbReference type="PROSITE" id="PS00041">
    <property type="entry name" value="HTH_ARAC_FAMILY_1"/>
    <property type="match status" value="1"/>
</dbReference>
<protein>
    <submittedName>
        <fullName evidence="6">AraC-like DNA-binding protein</fullName>
    </submittedName>
</protein>
<evidence type="ECO:0000313" key="6">
    <source>
        <dbReference type="EMBL" id="MBB3972740.1"/>
    </source>
</evidence>
<dbReference type="InterPro" id="IPR009057">
    <property type="entry name" value="Homeodomain-like_sf"/>
</dbReference>
<dbReference type="PANTHER" id="PTHR46796">
    <property type="entry name" value="HTH-TYPE TRANSCRIPTIONAL ACTIVATOR RHAS-RELATED"/>
    <property type="match status" value="1"/>
</dbReference>
<dbReference type="Proteomes" id="UP000528964">
    <property type="component" value="Unassembled WGS sequence"/>
</dbReference>
<dbReference type="EMBL" id="JACIDR010000002">
    <property type="protein sequence ID" value="MBB3972740.1"/>
    <property type="molecule type" value="Genomic_DNA"/>
</dbReference>
<keyword evidence="7" id="KW-1185">Reference proteome</keyword>
<sequence length="346" mass="36880">MPPEITRVWCRLMSTLAAPDSSRLSLQAFSTRALPARERHEAWLQRDWPSLAPAYRCKPLEAFDVASERLQLDGITIQFAEVTGQSWVRDASLIKSWTPDALVIALTVQGEARGEWGGVSARTGTGSIQFADFSKTSSHVSSASKTIAIAVPRAIAASRGLAVEALHGVATRSAAGSLLAAHLLALREAAPGIPKSSEQILARGVLDLIVLAAQSAGQASEAAAGARGLSLMARAAIERSLGSPTLGPARLCRSLAISRSTLHRLFEREGGVQAYIRRRRLEAARVALEETGSDEPIHMIAERLGFSDAAHLSRLFRSRFGSSPSDCRAEARRARTGATSAAGMEL</sequence>
<dbReference type="SUPFAM" id="SSF46689">
    <property type="entry name" value="Homeodomain-like"/>
    <property type="match status" value="1"/>
</dbReference>
<dbReference type="GO" id="GO:0003700">
    <property type="term" value="F:DNA-binding transcription factor activity"/>
    <property type="evidence" value="ECO:0007669"/>
    <property type="project" value="InterPro"/>
</dbReference>
<dbReference type="PROSITE" id="PS01124">
    <property type="entry name" value="HTH_ARAC_FAMILY_2"/>
    <property type="match status" value="1"/>
</dbReference>
<feature type="domain" description="HTH araC/xylS-type" evidence="5">
    <location>
        <begin position="231"/>
        <end position="330"/>
    </location>
</feature>
<dbReference type="Pfam" id="PF12833">
    <property type="entry name" value="HTH_18"/>
    <property type="match status" value="1"/>
</dbReference>
<feature type="compositionally biased region" description="Low complexity" evidence="4">
    <location>
        <begin position="336"/>
        <end position="346"/>
    </location>
</feature>
<dbReference type="Gene3D" id="1.10.10.60">
    <property type="entry name" value="Homeodomain-like"/>
    <property type="match status" value="1"/>
</dbReference>
<gene>
    <name evidence="6" type="ORF">GGR24_001397</name>
</gene>
<dbReference type="AlphaFoldDB" id="A0A7W6GEZ1"/>
<evidence type="ECO:0000259" key="5">
    <source>
        <dbReference type="PROSITE" id="PS01124"/>
    </source>
</evidence>
<keyword evidence="1" id="KW-0805">Transcription regulation</keyword>
<reference evidence="6 7" key="1">
    <citation type="submission" date="2020-08" db="EMBL/GenBank/DDBJ databases">
        <title>Genomic Encyclopedia of Type Strains, Phase IV (KMG-IV): sequencing the most valuable type-strain genomes for metagenomic binning, comparative biology and taxonomic classification.</title>
        <authorList>
            <person name="Goeker M."/>
        </authorList>
    </citation>
    <scope>NUCLEOTIDE SEQUENCE [LARGE SCALE GENOMIC DNA]</scope>
    <source>
        <strain evidence="6 7">DSM 25481</strain>
    </source>
</reference>
<evidence type="ECO:0000256" key="4">
    <source>
        <dbReference type="SAM" id="MobiDB-lite"/>
    </source>
</evidence>
<keyword evidence="3" id="KW-0804">Transcription</keyword>
<dbReference type="InterPro" id="IPR018062">
    <property type="entry name" value="HTH_AraC-typ_CS"/>
</dbReference>
<comment type="caution">
    <text evidence="6">The sequence shown here is derived from an EMBL/GenBank/DDBJ whole genome shotgun (WGS) entry which is preliminary data.</text>
</comment>
<feature type="region of interest" description="Disordered" evidence="4">
    <location>
        <begin position="322"/>
        <end position="346"/>
    </location>
</feature>
<accession>A0A7W6GEZ1</accession>
<evidence type="ECO:0000256" key="3">
    <source>
        <dbReference type="ARBA" id="ARBA00023163"/>
    </source>
</evidence>
<dbReference type="RefSeq" id="WP_183394624.1">
    <property type="nucleotide sequence ID" value="NZ_JACIDR010000002.1"/>
</dbReference>
<keyword evidence="2 6" id="KW-0238">DNA-binding</keyword>